<dbReference type="InterPro" id="IPR003121">
    <property type="entry name" value="SWIB_MDM2_domain"/>
</dbReference>
<dbReference type="EMBL" id="BDSP01000178">
    <property type="protein sequence ID" value="GAX22140.1"/>
    <property type="molecule type" value="Genomic_DNA"/>
</dbReference>
<dbReference type="Gene3D" id="1.10.245.10">
    <property type="entry name" value="SWIB/MDM2 domain"/>
    <property type="match status" value="2"/>
</dbReference>
<dbReference type="InterPro" id="IPR019835">
    <property type="entry name" value="SWIB_domain"/>
</dbReference>
<name>A0A1Z5K796_FISSO</name>
<evidence type="ECO:0000259" key="3">
    <source>
        <dbReference type="PROSITE" id="PS51998"/>
    </source>
</evidence>
<feature type="region of interest" description="Disordered" evidence="1">
    <location>
        <begin position="190"/>
        <end position="221"/>
    </location>
</feature>
<feature type="domain" description="DEK-C" evidence="3">
    <location>
        <begin position="3"/>
        <end position="59"/>
    </location>
</feature>
<dbReference type="PROSITE" id="PS51998">
    <property type="entry name" value="DEK_C"/>
    <property type="match status" value="1"/>
</dbReference>
<evidence type="ECO:0000256" key="1">
    <source>
        <dbReference type="SAM" id="MobiDB-lite"/>
    </source>
</evidence>
<dbReference type="SMART" id="SM00151">
    <property type="entry name" value="SWIB"/>
    <property type="match status" value="2"/>
</dbReference>
<gene>
    <name evidence="4" type="ORF">FisN_39Lh005</name>
</gene>
<keyword evidence="5" id="KW-1185">Reference proteome</keyword>
<feature type="compositionally biased region" description="Acidic residues" evidence="1">
    <location>
        <begin position="64"/>
        <end position="86"/>
    </location>
</feature>
<feature type="compositionally biased region" description="Basic residues" evidence="1">
    <location>
        <begin position="200"/>
        <end position="216"/>
    </location>
</feature>
<dbReference type="AlphaFoldDB" id="A0A1Z5K796"/>
<dbReference type="CDD" id="cd10567">
    <property type="entry name" value="SWIB-MDM2_like"/>
    <property type="match status" value="2"/>
</dbReference>
<dbReference type="PROSITE" id="PS51925">
    <property type="entry name" value="SWIB_MDM2"/>
    <property type="match status" value="2"/>
</dbReference>
<comment type="caution">
    <text evidence="4">The sequence shown here is derived from an EMBL/GenBank/DDBJ whole genome shotgun (WGS) entry which is preliminary data.</text>
</comment>
<evidence type="ECO:0000313" key="4">
    <source>
        <dbReference type="EMBL" id="GAX22140.1"/>
    </source>
</evidence>
<sequence length="313" mass="35326">MAAVTDVQLKQTIEKLVPHVDIESTGLKAFMKLLSAELGGVDLKVRKAFIRETLADAITRMSQDQDDEGDARDVSEDDAEFDDDSVEAPTTSKNKRKTKKQDGSGGGGLAERKEISPQLSAFFGKGNKMARTEIVKSLWEYVREHDLQNPSNKREIILDGAMKSVFGCDTFTIFSMNKYISAHIHPFKPVDLTSNTEPAKKRKVTPTKAANKKRKTGTQPPYRLSDDLVAVVGKPILPRPQVVSAIWEYIKSNDLQNPNDKREILCDAKLEVVMKRKKVSMFKMNQLISPHLIEKVDRSEYQHRDYDDESDEE</sequence>
<dbReference type="Pfam" id="PF02201">
    <property type="entry name" value="SWIB"/>
    <property type="match status" value="2"/>
</dbReference>
<feature type="domain" description="DM2" evidence="2">
    <location>
        <begin position="217"/>
        <end position="294"/>
    </location>
</feature>
<accession>A0A1Z5K796</accession>
<dbReference type="SUPFAM" id="SSF109715">
    <property type="entry name" value="DEK C-terminal domain"/>
    <property type="match status" value="1"/>
</dbReference>
<dbReference type="InParanoid" id="A0A1Z5K796"/>
<dbReference type="SUPFAM" id="SSF47592">
    <property type="entry name" value="SWIB/MDM2 domain"/>
    <property type="match status" value="2"/>
</dbReference>
<reference evidence="4 5" key="1">
    <citation type="journal article" date="2015" name="Plant Cell">
        <title>Oil accumulation by the oleaginous diatom Fistulifera solaris as revealed by the genome and transcriptome.</title>
        <authorList>
            <person name="Tanaka T."/>
            <person name="Maeda Y."/>
            <person name="Veluchamy A."/>
            <person name="Tanaka M."/>
            <person name="Abida H."/>
            <person name="Marechal E."/>
            <person name="Bowler C."/>
            <person name="Muto M."/>
            <person name="Sunaga Y."/>
            <person name="Tanaka M."/>
            <person name="Yoshino T."/>
            <person name="Taniguchi T."/>
            <person name="Fukuda Y."/>
            <person name="Nemoto M."/>
            <person name="Matsumoto M."/>
            <person name="Wong P.S."/>
            <person name="Aburatani S."/>
            <person name="Fujibuchi W."/>
        </authorList>
    </citation>
    <scope>NUCLEOTIDE SEQUENCE [LARGE SCALE GENOMIC DNA]</scope>
    <source>
        <strain evidence="4 5">JPCC DA0580</strain>
    </source>
</reference>
<evidence type="ECO:0000259" key="2">
    <source>
        <dbReference type="PROSITE" id="PS51925"/>
    </source>
</evidence>
<dbReference type="Gene3D" id="1.10.10.60">
    <property type="entry name" value="Homeodomain-like"/>
    <property type="match status" value="1"/>
</dbReference>
<dbReference type="PANTHER" id="PTHR13844">
    <property type="entry name" value="SWI/SNF-RELATED MATRIX-ASSOCIATED ACTIN-DEPENDENT REGULATOR OF CHROMATIN SUBFAMILY D"/>
    <property type="match status" value="1"/>
</dbReference>
<organism evidence="4 5">
    <name type="scientific">Fistulifera solaris</name>
    <name type="common">Oleaginous diatom</name>
    <dbReference type="NCBI Taxonomy" id="1519565"/>
    <lineage>
        <taxon>Eukaryota</taxon>
        <taxon>Sar</taxon>
        <taxon>Stramenopiles</taxon>
        <taxon>Ochrophyta</taxon>
        <taxon>Bacillariophyta</taxon>
        <taxon>Bacillariophyceae</taxon>
        <taxon>Bacillariophycidae</taxon>
        <taxon>Naviculales</taxon>
        <taxon>Naviculaceae</taxon>
        <taxon>Fistulifera</taxon>
    </lineage>
</organism>
<evidence type="ECO:0000313" key="5">
    <source>
        <dbReference type="Proteomes" id="UP000198406"/>
    </source>
</evidence>
<dbReference type="InterPro" id="IPR014876">
    <property type="entry name" value="DEK_C"/>
</dbReference>
<feature type="domain" description="DM2" evidence="2">
    <location>
        <begin position="108"/>
        <end position="186"/>
    </location>
</feature>
<dbReference type="Proteomes" id="UP000198406">
    <property type="component" value="Unassembled WGS sequence"/>
</dbReference>
<dbReference type="InterPro" id="IPR036885">
    <property type="entry name" value="SWIB_MDM2_dom_sf"/>
</dbReference>
<protein>
    <submittedName>
        <fullName evidence="4">Upstream activation factor subunit UAF30</fullName>
    </submittedName>
</protein>
<proteinExistence type="predicted"/>
<feature type="region of interest" description="Disordered" evidence="1">
    <location>
        <begin position="61"/>
        <end position="111"/>
    </location>
</feature>
<dbReference type="OrthoDB" id="10251073at2759"/>